<dbReference type="Pfam" id="PF00499">
    <property type="entry name" value="Oxidored_q3"/>
    <property type="match status" value="1"/>
</dbReference>
<keyword evidence="1" id="KW-0249">Electron transport</keyword>
<keyword evidence="1" id="KW-0812">Transmembrane</keyword>
<reference evidence="2" key="1">
    <citation type="journal article" date="2004" name="RNA">
        <title>Mitochondrial 3' tRNA editing in the jakobid Seculamonas ecuadoriensis: a novel mechanism and implications for tRNA processing.</title>
        <authorList>
            <person name="Leigh J."/>
            <person name="Lang B.F."/>
        </authorList>
    </citation>
    <scope>NUCLEOTIDE SEQUENCE</scope>
    <source>
        <strain evidence="2">ATCC 50422</strain>
    </source>
</reference>
<organism evidence="2">
    <name type="scientific">Jakoba libera</name>
    <name type="common">Flagellate</name>
    <name type="synonym">Cryptobia libera</name>
    <dbReference type="NCBI Taxonomy" id="143017"/>
    <lineage>
        <taxon>Eukaryota</taxon>
        <taxon>Discoba</taxon>
        <taxon>Jakobida</taxon>
        <taxon>Histionina</taxon>
        <taxon>Jakobidae</taxon>
        <taxon>Jakoba</taxon>
    </lineage>
</organism>
<dbReference type="GO" id="GO:0031966">
    <property type="term" value="C:mitochondrial membrane"/>
    <property type="evidence" value="ECO:0007669"/>
    <property type="project" value="UniProtKB-SubCell"/>
</dbReference>
<evidence type="ECO:0000256" key="1">
    <source>
        <dbReference type="RuleBase" id="RU004430"/>
    </source>
</evidence>
<dbReference type="PANTHER" id="PTHR33269:SF17">
    <property type="entry name" value="NADH-UBIQUINONE OXIDOREDUCTASE CHAIN 6"/>
    <property type="match status" value="1"/>
</dbReference>
<geneLocation type="mitochondrion" evidence="2"/>
<feature type="transmembrane region" description="Helical" evidence="1">
    <location>
        <begin position="149"/>
        <end position="174"/>
    </location>
</feature>
<keyword evidence="1" id="KW-1133">Transmembrane helix</keyword>
<keyword evidence="1" id="KW-0679">Respiratory chain</keyword>
<keyword evidence="1 2" id="KW-0496">Mitochondrion</keyword>
<gene>
    <name evidence="2" type="primary">nad6</name>
</gene>
<proteinExistence type="inferred from homology"/>
<keyword evidence="1" id="KW-1278">Translocase</keyword>
<keyword evidence="1" id="KW-0813">Transport</keyword>
<comment type="similarity">
    <text evidence="1">Belongs to the complex I subunit 6 family.</text>
</comment>
<feature type="transmembrane region" description="Helical" evidence="1">
    <location>
        <begin position="30"/>
        <end position="47"/>
    </location>
</feature>
<dbReference type="EC" id="7.1.1.2" evidence="1"/>
<dbReference type="InterPro" id="IPR001457">
    <property type="entry name" value="NADH_UbQ/plastoQ_OxRdtase_su6"/>
</dbReference>
<feature type="transmembrane region" description="Helical" evidence="1">
    <location>
        <begin position="6"/>
        <end position="23"/>
    </location>
</feature>
<dbReference type="AlphaFoldDB" id="M4QA71"/>
<sequence length="206" mass="23407">MELLLFDLFALIVVASSTCVVASKNPIHSVLFLILTFCAASALLLLIEVEFLAMMFIMVYVGAIAVLFLFVVMMLNTRLAEFHLSLLRYLPLGAIIGFLFLLQMYFLLNSDLTPTPNHDLITTLSFQDWSVHQNALTNVESLGQLIYTYYFFLFLLAGLILLVAMVAAIVLTVYKRKGVRRQDIYQQVTTDFHKTIYLTTHNSQSY</sequence>
<accession>M4QA71</accession>
<keyword evidence="1" id="KW-0830">Ubiquinone</keyword>
<keyword evidence="2" id="KW-0560">Oxidoreductase</keyword>
<evidence type="ECO:0000313" key="2">
    <source>
        <dbReference type="EMBL" id="AGH24246.1"/>
    </source>
</evidence>
<name>M4QA71_JAKLI</name>
<feature type="transmembrane region" description="Helical" evidence="1">
    <location>
        <begin position="87"/>
        <end position="108"/>
    </location>
</feature>
<dbReference type="InterPro" id="IPR042106">
    <property type="entry name" value="Nuo/plastoQ_OxRdtase_6_NuoJ"/>
</dbReference>
<dbReference type="EMBL" id="KC353355">
    <property type="protein sequence ID" value="AGH24246.1"/>
    <property type="molecule type" value="Genomic_DNA"/>
</dbReference>
<reference evidence="2" key="2">
    <citation type="journal article" date="2006" name="RNA">
        <title>Hybrid E. coli--Mitochondrial ribonuclease P RNAs are catalytically active.</title>
        <authorList>
            <person name="Seif E."/>
            <person name="Cadieux A."/>
            <person name="Lang B.F."/>
        </authorList>
    </citation>
    <scope>NUCLEOTIDE SEQUENCE</scope>
    <source>
        <strain evidence="2">ATCC 50422</strain>
    </source>
</reference>
<keyword evidence="1" id="KW-0472">Membrane</keyword>
<dbReference type="Gene3D" id="1.20.120.1200">
    <property type="entry name" value="NADH-ubiquinone/plastoquinone oxidoreductase chain 6, subunit NuoJ"/>
    <property type="match status" value="1"/>
</dbReference>
<feature type="transmembrane region" description="Helical" evidence="1">
    <location>
        <begin position="53"/>
        <end position="75"/>
    </location>
</feature>
<reference evidence="2" key="3">
    <citation type="journal article" date="2013" name="Genome Biol. Evol.">
        <title>Strikingly bacteria-like and gene-rich mitochondrial genomes throughout jakobid protists.</title>
        <authorList>
            <person name="Burger G."/>
            <person name="Gray M.W."/>
            <person name="Forget L."/>
            <person name="Lang B.F."/>
        </authorList>
    </citation>
    <scope>NUCLEOTIDE SEQUENCE</scope>
    <source>
        <strain evidence="2">ATCC 50422</strain>
    </source>
</reference>
<protein>
    <recommendedName>
        <fullName evidence="1">NADH-ubiquinone oxidoreductase chain 6</fullName>
        <ecNumber evidence="1">7.1.1.2</ecNumber>
    </recommendedName>
</protein>
<dbReference type="GO" id="GO:0008137">
    <property type="term" value="F:NADH dehydrogenase (ubiquinone) activity"/>
    <property type="evidence" value="ECO:0007669"/>
    <property type="project" value="UniProtKB-UniRule"/>
</dbReference>
<keyword evidence="1" id="KW-0520">NAD</keyword>
<dbReference type="GO" id="GO:0016491">
    <property type="term" value="F:oxidoreductase activity"/>
    <property type="evidence" value="ECO:0007669"/>
    <property type="project" value="UniProtKB-KW"/>
</dbReference>
<dbReference type="PANTHER" id="PTHR33269">
    <property type="entry name" value="NADH-UBIQUINONE OXIDOREDUCTASE CHAIN 6"/>
    <property type="match status" value="1"/>
</dbReference>
<comment type="catalytic activity">
    <reaction evidence="1">
        <text>a ubiquinone + NADH + 5 H(+)(in) = a ubiquinol + NAD(+) + 4 H(+)(out)</text>
        <dbReference type="Rhea" id="RHEA:29091"/>
        <dbReference type="Rhea" id="RHEA-COMP:9565"/>
        <dbReference type="Rhea" id="RHEA-COMP:9566"/>
        <dbReference type="ChEBI" id="CHEBI:15378"/>
        <dbReference type="ChEBI" id="CHEBI:16389"/>
        <dbReference type="ChEBI" id="CHEBI:17976"/>
        <dbReference type="ChEBI" id="CHEBI:57540"/>
        <dbReference type="ChEBI" id="CHEBI:57945"/>
        <dbReference type="EC" id="7.1.1.2"/>
    </reaction>
</comment>
<dbReference type="NCBIfam" id="NF005164">
    <property type="entry name" value="PRK06638.1-4"/>
    <property type="match status" value="1"/>
</dbReference>
<comment type="function">
    <text evidence="1">Core subunit of the mitochondrial membrane respiratory chain NADH dehydrogenase (Complex I) which catalyzes electron transfer from NADH through the respiratory chain, using ubiquinone as an electron acceptor. Essential for the catalytic activity and assembly of complex I.</text>
</comment>
<comment type="subcellular location">
    <subcellularLocation>
        <location evidence="1">Mitochondrion membrane</location>
        <topology evidence="1">Multi-pass membrane protein</topology>
    </subcellularLocation>
</comment>